<organism evidence="2 3">
    <name type="scientific">Steinernema hermaphroditum</name>
    <dbReference type="NCBI Taxonomy" id="289476"/>
    <lineage>
        <taxon>Eukaryota</taxon>
        <taxon>Metazoa</taxon>
        <taxon>Ecdysozoa</taxon>
        <taxon>Nematoda</taxon>
        <taxon>Chromadorea</taxon>
        <taxon>Rhabditida</taxon>
        <taxon>Tylenchina</taxon>
        <taxon>Panagrolaimomorpha</taxon>
        <taxon>Strongyloidoidea</taxon>
        <taxon>Steinernematidae</taxon>
        <taxon>Steinernema</taxon>
    </lineage>
</organism>
<reference evidence="2" key="1">
    <citation type="submission" date="2023-06" db="EMBL/GenBank/DDBJ databases">
        <title>Genomic analysis of the entomopathogenic nematode Steinernema hermaphroditum.</title>
        <authorList>
            <person name="Schwarz E.M."/>
            <person name="Heppert J.K."/>
            <person name="Baniya A."/>
            <person name="Schwartz H.T."/>
            <person name="Tan C.-H."/>
            <person name="Antoshechkin I."/>
            <person name="Sternberg P.W."/>
            <person name="Goodrich-Blair H."/>
            <person name="Dillman A.R."/>
        </authorList>
    </citation>
    <scope>NUCLEOTIDE SEQUENCE</scope>
    <source>
        <strain evidence="2">PS9179</strain>
        <tissue evidence="2">Whole animal</tissue>
    </source>
</reference>
<accession>A0AA39I258</accession>
<evidence type="ECO:0000313" key="2">
    <source>
        <dbReference type="EMBL" id="KAK0415586.1"/>
    </source>
</evidence>
<proteinExistence type="predicted"/>
<dbReference type="AlphaFoldDB" id="A0AA39I258"/>
<dbReference type="EMBL" id="JAUCMV010000002">
    <property type="protein sequence ID" value="KAK0415586.1"/>
    <property type="molecule type" value="Genomic_DNA"/>
</dbReference>
<feature type="compositionally biased region" description="Low complexity" evidence="1">
    <location>
        <begin position="77"/>
        <end position="91"/>
    </location>
</feature>
<dbReference type="Gene3D" id="4.10.1000.10">
    <property type="entry name" value="Zinc finger, CCCH-type"/>
    <property type="match status" value="1"/>
</dbReference>
<keyword evidence="3" id="KW-1185">Reference proteome</keyword>
<comment type="caution">
    <text evidence="2">The sequence shown here is derived from an EMBL/GenBank/DDBJ whole genome shotgun (WGS) entry which is preliminary data.</text>
</comment>
<protein>
    <submittedName>
        <fullName evidence="2">Uncharacterized protein</fullName>
    </submittedName>
</protein>
<feature type="region of interest" description="Disordered" evidence="1">
    <location>
        <begin position="1"/>
        <end position="118"/>
    </location>
</feature>
<evidence type="ECO:0000313" key="3">
    <source>
        <dbReference type="Proteomes" id="UP001175271"/>
    </source>
</evidence>
<name>A0AA39I258_9BILA</name>
<sequence>MNTSSSAPADSPMCHKDDATKAKKQQQNGKNWSSPAFRLEEASNPVPSPCRIPEAFPSFEESAIRSRSSRIRNHQISASSSSSSTAAKPSSECPQDPEDLKGLQPRIRRERRGETVRSDTYKTQMCRFGPKCPYLAKKGGCHFAHSEEERRSFPLKPFSRRQLWNNQMLMTVPPPTPGEALDVPCMGRNFPVFGDYVKKREEAEADEKWLTEEIKHLKEMFSRHE</sequence>
<evidence type="ECO:0000256" key="1">
    <source>
        <dbReference type="SAM" id="MobiDB-lite"/>
    </source>
</evidence>
<dbReference type="Proteomes" id="UP001175271">
    <property type="component" value="Unassembled WGS sequence"/>
</dbReference>
<gene>
    <name evidence="2" type="ORF">QR680_012014</name>
</gene>